<name>A0ABS6AT44_9NOCA</name>
<dbReference type="Gene3D" id="2.170.150.40">
    <property type="entry name" value="Domain of unknown function (DUF427)"/>
    <property type="match status" value="2"/>
</dbReference>
<comment type="caution">
    <text evidence="2">The sequence shown here is derived from an EMBL/GenBank/DDBJ whole genome shotgun (WGS) entry which is preliminary data.</text>
</comment>
<dbReference type="InterPro" id="IPR038694">
    <property type="entry name" value="DUF427_sf"/>
</dbReference>
<dbReference type="PANTHER" id="PTHR34310:SF9">
    <property type="entry name" value="BLR5716 PROTEIN"/>
    <property type="match status" value="1"/>
</dbReference>
<evidence type="ECO:0000259" key="1">
    <source>
        <dbReference type="Pfam" id="PF04248"/>
    </source>
</evidence>
<keyword evidence="3" id="KW-1185">Reference proteome</keyword>
<dbReference type="EMBL" id="JAHKNI010000002">
    <property type="protein sequence ID" value="MBU3061073.1"/>
    <property type="molecule type" value="Genomic_DNA"/>
</dbReference>
<gene>
    <name evidence="2" type="ORF">KO481_06005</name>
</gene>
<dbReference type="Pfam" id="PF04248">
    <property type="entry name" value="NTP_transf_9"/>
    <property type="match status" value="2"/>
</dbReference>
<proteinExistence type="predicted"/>
<dbReference type="Proteomes" id="UP000733379">
    <property type="component" value="Unassembled WGS sequence"/>
</dbReference>
<sequence>MSETNRGRVRTEPGHKRIRAYAAGKLIVDTTHPVLVWESPYYPTYYLPATDLVAKLEPTGATKHSPSRGEGTIYDVVADGVTKAGAALRYPDSPIPELHDLVRLEWAAMDEWLEEDEPVYVHPRSPYTRVDILASSRHVRVEVDGVTVAESRSPRILFETGLIPRYYLPLPDARQDLFTASDTQTHCPYKGTAGYYNLQVNGTEYNDLVWYYRTPLPESQKIAGLVCFYNEKVDIYLDGVLQERPKSPLA</sequence>
<feature type="domain" description="DUF427" evidence="1">
    <location>
        <begin position="139"/>
        <end position="231"/>
    </location>
</feature>
<reference evidence="2 3" key="1">
    <citation type="submission" date="2021-06" db="EMBL/GenBank/DDBJ databases">
        <title>Actinomycetes sequencing.</title>
        <authorList>
            <person name="Shan Q."/>
        </authorList>
    </citation>
    <scope>NUCLEOTIDE SEQUENCE [LARGE SCALE GENOMIC DNA]</scope>
    <source>
        <strain evidence="2 3">NEAU-G5</strain>
    </source>
</reference>
<dbReference type="RefSeq" id="WP_215916009.1">
    <property type="nucleotide sequence ID" value="NZ_JAHKNI010000002.1"/>
</dbReference>
<protein>
    <submittedName>
        <fullName evidence="2">DUF427 domain-containing protein</fullName>
    </submittedName>
</protein>
<feature type="domain" description="DUF427" evidence="1">
    <location>
        <begin position="18"/>
        <end position="99"/>
    </location>
</feature>
<dbReference type="PANTHER" id="PTHR34310">
    <property type="entry name" value="DUF427 DOMAIN PROTEIN (AFU_ORTHOLOGUE AFUA_3G02220)"/>
    <property type="match status" value="1"/>
</dbReference>
<accession>A0ABS6AT44</accession>
<evidence type="ECO:0000313" key="2">
    <source>
        <dbReference type="EMBL" id="MBU3061073.1"/>
    </source>
</evidence>
<dbReference type="InterPro" id="IPR007361">
    <property type="entry name" value="DUF427"/>
</dbReference>
<organism evidence="2 3">
    <name type="scientific">Nocardia albiluteola</name>
    <dbReference type="NCBI Taxonomy" id="2842303"/>
    <lineage>
        <taxon>Bacteria</taxon>
        <taxon>Bacillati</taxon>
        <taxon>Actinomycetota</taxon>
        <taxon>Actinomycetes</taxon>
        <taxon>Mycobacteriales</taxon>
        <taxon>Nocardiaceae</taxon>
        <taxon>Nocardia</taxon>
    </lineage>
</organism>
<evidence type="ECO:0000313" key="3">
    <source>
        <dbReference type="Proteomes" id="UP000733379"/>
    </source>
</evidence>